<evidence type="ECO:0000313" key="2">
    <source>
        <dbReference type="Proteomes" id="UP000186851"/>
    </source>
</evidence>
<organism evidence="1 2">
    <name type="scientific">Odinarchaeota yellowstonii (strain LCB_4)</name>
    <dbReference type="NCBI Taxonomy" id="1841599"/>
    <lineage>
        <taxon>Archaea</taxon>
        <taxon>Promethearchaeati</taxon>
        <taxon>Candidatus Odinarchaeota</taxon>
        <taxon>Candidatus Odinarchaeia</taxon>
        <taxon>Candidatus Odinarchaeales</taxon>
        <taxon>Candidatus Odinarchaeaceae</taxon>
        <taxon>Candidatus Odinarchaeum</taxon>
    </lineage>
</organism>
<gene>
    <name evidence="1" type="ORF">OdinLCB4_001380</name>
</gene>
<dbReference type="NCBIfam" id="NF045535">
    <property type="entry name" value="Sel_Asgard"/>
    <property type="match status" value="1"/>
</dbReference>
<protein>
    <submittedName>
        <fullName evidence="1">Uncharacterized protein</fullName>
    </submittedName>
</protein>
<dbReference type="AlphaFoldDB" id="A0AAF0D2Q0"/>
<dbReference type="EMBL" id="CP091871">
    <property type="protein sequence ID" value="WEU40612.1"/>
    <property type="molecule type" value="Genomic_DNA"/>
</dbReference>
<proteinExistence type="predicted"/>
<reference evidence="1" key="1">
    <citation type="journal article" date="2017" name="Nature">
        <title>Asgard archaea illuminate the origin of eukaryotic cellular complexity.</title>
        <authorList>
            <person name="Zaremba-Niedzwiedzka K."/>
            <person name="Caceres E.F."/>
            <person name="Saw J.H."/>
            <person name="Backstrom D."/>
            <person name="Juzokaite L."/>
            <person name="Vancaester E."/>
            <person name="Seitz K.W."/>
            <person name="Anantharaman K."/>
            <person name="Starnawski P."/>
            <person name="Kjeldsen K.U."/>
            <person name="Scott M.B."/>
            <person name="Nunoura T."/>
            <person name="Banfield J.F."/>
            <person name="Schramm A."/>
            <person name="Baker B.J."/>
            <person name="Spang A."/>
            <person name="Ettema T.J.G."/>
        </authorList>
    </citation>
    <scope>NUCLEOTIDE SEQUENCE</scope>
    <source>
        <strain evidence="1">LCB_4</strain>
    </source>
</reference>
<evidence type="ECO:0000313" key="1">
    <source>
        <dbReference type="EMBL" id="WEU40612.1"/>
    </source>
</evidence>
<dbReference type="Proteomes" id="UP000186851">
    <property type="component" value="Chromosome"/>
</dbReference>
<sequence>MSVEDVIKRFVTGRNFKRGEFPILFKDVSLSFNILYFSFNSINCKLVYFTRTITPLTEIALFSISYASQRIMIKIEASNADKIIFEVYGDELQLLEEFYREKLESIRAISSSVTAENKAIISKYIDVLKLIDTALYNLVNKNIVREIYFNIANAREILYKIFEAEKFDPLLISMASSLETLRKYSDEQPLIGVDLKNYGLKFLRWKSELLEKIARLIGR</sequence>
<name>A0AAF0D2Q0_ODILC</name>
<accession>A0AAF0D2Q0</accession>
<dbReference type="KEGG" id="oyw:OdinLCB4_001380"/>
<reference evidence="1" key="2">
    <citation type="journal article" date="2022" name="Nat. Microbiol.">
        <title>A closed Candidatus Odinarchaeum chromosome exposes Asgard archaeal viruses.</title>
        <authorList>
            <person name="Tamarit D."/>
            <person name="Caceres E.F."/>
            <person name="Krupovic M."/>
            <person name="Nijland R."/>
            <person name="Eme L."/>
            <person name="Robinson N.P."/>
            <person name="Ettema T.J.G."/>
        </authorList>
    </citation>
    <scope>NUCLEOTIDE SEQUENCE</scope>
    <source>
        <strain evidence="1">LCB_4</strain>
    </source>
</reference>